<dbReference type="AlphaFoldDB" id="A0A2U8VUL0"/>
<dbReference type="EMBL" id="CP029551">
    <property type="protein sequence ID" value="AWN37407.1"/>
    <property type="molecule type" value="Genomic_DNA"/>
</dbReference>
<proteinExistence type="predicted"/>
<keyword evidence="2" id="KW-1185">Reference proteome</keyword>
<reference evidence="1 2" key="1">
    <citation type="submission" date="2018-05" db="EMBL/GenBank/DDBJ databases">
        <title>Complete Genome Sequence of Methylobacterium sp. 17Sr1-43.</title>
        <authorList>
            <person name="Srinivasan S."/>
        </authorList>
    </citation>
    <scope>NUCLEOTIDE SEQUENCE [LARGE SCALE GENOMIC DNA]</scope>
    <source>
        <strain evidence="1 2">17Sr1-43</strain>
    </source>
</reference>
<accession>A0A2U8VUL0</accession>
<name>A0A2U8VUL0_9HYPH</name>
<sequence length="61" mass="6854">MERQNDREARWAAERHAREAARSQAALLWSAIRAERRADADPGARLRPLLLAAMTDEAGAR</sequence>
<dbReference type="KEGG" id="meti:DK427_18160"/>
<evidence type="ECO:0000313" key="1">
    <source>
        <dbReference type="EMBL" id="AWN37407.1"/>
    </source>
</evidence>
<dbReference type="Proteomes" id="UP000246058">
    <property type="component" value="Chromosome"/>
</dbReference>
<dbReference type="RefSeq" id="WP_109952486.1">
    <property type="nucleotide sequence ID" value="NZ_CP029551.1"/>
</dbReference>
<evidence type="ECO:0000313" key="2">
    <source>
        <dbReference type="Proteomes" id="UP000246058"/>
    </source>
</evidence>
<gene>
    <name evidence="1" type="ORF">DK427_18160</name>
</gene>
<protein>
    <submittedName>
        <fullName evidence="1">Uncharacterized protein</fullName>
    </submittedName>
</protein>
<organism evidence="1 2">
    <name type="scientific">Methylobacterium radiodurans</name>
    <dbReference type="NCBI Taxonomy" id="2202828"/>
    <lineage>
        <taxon>Bacteria</taxon>
        <taxon>Pseudomonadati</taxon>
        <taxon>Pseudomonadota</taxon>
        <taxon>Alphaproteobacteria</taxon>
        <taxon>Hyphomicrobiales</taxon>
        <taxon>Methylobacteriaceae</taxon>
        <taxon>Methylobacterium</taxon>
    </lineage>
</organism>